<dbReference type="PANTHER" id="PTHR47151">
    <property type="entry name" value="LEU/ILE/VAL-BINDING ABC TRANSPORTER SUBUNIT"/>
    <property type="match status" value="1"/>
</dbReference>
<dbReference type="AlphaFoldDB" id="A0A3A3G5R1"/>
<name>A0A3A3G5R1_9BURK</name>
<comment type="caution">
    <text evidence="5">The sequence shown here is derived from an EMBL/GenBank/DDBJ whole genome shotgun (WGS) entry which is preliminary data.</text>
</comment>
<evidence type="ECO:0000256" key="1">
    <source>
        <dbReference type="ARBA" id="ARBA00010062"/>
    </source>
</evidence>
<dbReference type="SUPFAM" id="SSF53822">
    <property type="entry name" value="Periplasmic binding protein-like I"/>
    <property type="match status" value="1"/>
</dbReference>
<evidence type="ECO:0000313" key="5">
    <source>
        <dbReference type="EMBL" id="RJF95520.1"/>
    </source>
</evidence>
<keyword evidence="6" id="KW-1185">Reference proteome</keyword>
<comment type="similarity">
    <text evidence="1">Belongs to the leucine-binding protein family.</text>
</comment>
<dbReference type="Gene3D" id="3.40.50.2300">
    <property type="match status" value="2"/>
</dbReference>
<reference evidence="6" key="1">
    <citation type="submission" date="2018-09" db="EMBL/GenBank/DDBJ databases">
        <authorList>
            <person name="Zhu H."/>
        </authorList>
    </citation>
    <scope>NUCLEOTIDE SEQUENCE [LARGE SCALE GENOMIC DNA]</scope>
    <source>
        <strain evidence="6">K1R23-30</strain>
    </source>
</reference>
<dbReference type="Proteomes" id="UP000265955">
    <property type="component" value="Unassembled WGS sequence"/>
</dbReference>
<dbReference type="EMBL" id="QYUO01000002">
    <property type="protein sequence ID" value="RJF95520.1"/>
    <property type="molecule type" value="Genomic_DNA"/>
</dbReference>
<feature type="domain" description="Leucine-binding protein" evidence="4">
    <location>
        <begin position="28"/>
        <end position="369"/>
    </location>
</feature>
<keyword evidence="2 3" id="KW-0732">Signal</keyword>
<dbReference type="Pfam" id="PF13458">
    <property type="entry name" value="Peripla_BP_6"/>
    <property type="match status" value="1"/>
</dbReference>
<feature type="signal peptide" evidence="3">
    <location>
        <begin position="1"/>
        <end position="24"/>
    </location>
</feature>
<dbReference type="InterPro" id="IPR028081">
    <property type="entry name" value="Leu-bd"/>
</dbReference>
<sequence length="377" mass="40312">MKFAITRALFCASMTGLFTLTASAAEVTVKIGHSGPLTGAQSVSGKDNERGVRLAIEELNASKFRIGPDIVKFELLSEDDQGDPKQGVSAAQKLIDAGVKAVIGHYNSGVSIPASKLYNDAQVPMITGASSNPKLTQQGFPYVFRLAASDNTMGSMMARFGAGFLKAKKVAVIDDRTSYGTGVADVFISRANELKMQVVGREFTTDKSTDFMSILTKVKALKPEVIFFGGYYPQGGLMARQMKQLEMNIPLLGGDGLCAKDIITLSGGAVEGKLFCAQGGTSLDMLPNGTAFRERFKKAFGTDIDVYAPAFYVATLTVAEAMKQAESTDPKKFVPVLAKSKFTSLLGDVKFDSTGDWEGAPVTVYEVVGGKLEPIRR</sequence>
<evidence type="ECO:0000256" key="3">
    <source>
        <dbReference type="SAM" id="SignalP"/>
    </source>
</evidence>
<accession>A0A3A3G5R1</accession>
<dbReference type="CDD" id="cd06342">
    <property type="entry name" value="PBP1_ABC_LIVBP-like"/>
    <property type="match status" value="1"/>
</dbReference>
<dbReference type="PANTHER" id="PTHR47151:SF2">
    <property type="entry name" value="AMINO ACID BINDING PROTEIN"/>
    <property type="match status" value="1"/>
</dbReference>
<gene>
    <name evidence="5" type="ORF">D3871_19160</name>
</gene>
<dbReference type="OrthoDB" id="9783240at2"/>
<dbReference type="RefSeq" id="WP_119770669.1">
    <property type="nucleotide sequence ID" value="NZ_QYUO01000002.1"/>
</dbReference>
<organism evidence="5 6">
    <name type="scientific">Noviherbaspirillum saxi</name>
    <dbReference type="NCBI Taxonomy" id="2320863"/>
    <lineage>
        <taxon>Bacteria</taxon>
        <taxon>Pseudomonadati</taxon>
        <taxon>Pseudomonadota</taxon>
        <taxon>Betaproteobacteria</taxon>
        <taxon>Burkholderiales</taxon>
        <taxon>Oxalobacteraceae</taxon>
        <taxon>Noviherbaspirillum</taxon>
    </lineage>
</organism>
<dbReference type="InterPro" id="IPR028082">
    <property type="entry name" value="Peripla_BP_I"/>
</dbReference>
<proteinExistence type="inferred from homology"/>
<feature type="chain" id="PRO_5017421842" evidence="3">
    <location>
        <begin position="25"/>
        <end position="377"/>
    </location>
</feature>
<evidence type="ECO:0000313" key="6">
    <source>
        <dbReference type="Proteomes" id="UP000265955"/>
    </source>
</evidence>
<evidence type="ECO:0000259" key="4">
    <source>
        <dbReference type="Pfam" id="PF13458"/>
    </source>
</evidence>
<protein>
    <submittedName>
        <fullName evidence="5">Branched-chain amino acid ABC transporter substrate-binding protein</fullName>
    </submittedName>
</protein>
<evidence type="ECO:0000256" key="2">
    <source>
        <dbReference type="ARBA" id="ARBA00022729"/>
    </source>
</evidence>